<feature type="transmembrane region" description="Helical" evidence="7">
    <location>
        <begin position="292"/>
        <end position="313"/>
    </location>
</feature>
<gene>
    <name evidence="9" type="ORF">C1E23_10130</name>
</gene>
<evidence type="ECO:0000256" key="3">
    <source>
        <dbReference type="ARBA" id="ARBA00022989"/>
    </source>
</evidence>
<sequence>MRVSVFTRWLAVLLTSASLFLAGVLFWASNLLNTLDQQNTGYNQLKNTVLVELSGSVEGYLSSGDSQYLTESSDIINRLKQDYIAQLPDGLAATMSNKLDALDADINGKYRAIGKLSGNEMALLDNALRQMSGSAASLISYASKADDSPVKKQYYVLASDYFQEVNRLSIFTYQLSLSPDSNTQTSLRNSITALQSIATNIEHLDNLGVMSEVDEDALFFGEEAEDLADEIKSELSSWANRFGKDVQNTFAQSQSRQVGIKALRADIQTIIDIVLSAENALRASQDELKMQVLLLFSVAIGLLILLAAGVYFVQLNQVLNPLRQLRDGFADLINSNEMKQIHSKNPDTEVGEIAGYFNQLIQRQQLEAQERQEMLSLVNEFMAQMSQNLSQISQQSENTYNQVEQTQGLLHNIRDLGEQANDINTQVSDNANSTFEAMSHSVQFADAMLEASSSTEQRVEQGQDSLNELLKGVSDVGTVVEMIRTIAEQTNLLALNAAIESARAGEHGRGFAVVADEVRKLAQQTQDSLSDIHQQLNTLGENSKKVSEQMGALSQDAQAQTEHAQELKRNSEGVAESAQTANQVASHAMELAQQQSGLVDDFSQAMLSMKDQVNSSSQQVSEIQSKLQQQMLQVRQSLGLS</sequence>
<reference evidence="9 10" key="1">
    <citation type="submission" date="2018-01" db="EMBL/GenBank/DDBJ databases">
        <title>Co-occurrence of chitin degradation, pigmentation and bioactivity in marine Pseudoalteromonas.</title>
        <authorList>
            <person name="Paulsen S."/>
            <person name="Gram L."/>
            <person name="Machado H."/>
        </authorList>
    </citation>
    <scope>NUCLEOTIDE SEQUENCE [LARGE SCALE GENOMIC DNA]</scope>
    <source>
        <strain evidence="9 10">S3898</strain>
    </source>
</reference>
<dbReference type="Gene3D" id="1.10.287.950">
    <property type="entry name" value="Methyl-accepting chemotaxis protein"/>
    <property type="match status" value="1"/>
</dbReference>
<feature type="domain" description="Methyl-accepting transducer" evidence="8">
    <location>
        <begin position="374"/>
        <end position="610"/>
    </location>
</feature>
<dbReference type="RefSeq" id="WP_130255451.1">
    <property type="nucleotide sequence ID" value="NZ_PPSX01000034.1"/>
</dbReference>
<dbReference type="GO" id="GO:0016020">
    <property type="term" value="C:membrane"/>
    <property type="evidence" value="ECO:0007669"/>
    <property type="project" value="UniProtKB-SubCell"/>
</dbReference>
<comment type="subcellular location">
    <subcellularLocation>
        <location evidence="1">Membrane</location>
        <topology evidence="1">Multi-pass membrane protein</topology>
    </subcellularLocation>
</comment>
<dbReference type="Proteomes" id="UP000291338">
    <property type="component" value="Unassembled WGS sequence"/>
</dbReference>
<dbReference type="SUPFAM" id="SSF58104">
    <property type="entry name" value="Methyl-accepting chemotaxis protein (MCP) signaling domain"/>
    <property type="match status" value="1"/>
</dbReference>
<dbReference type="SMART" id="SM00283">
    <property type="entry name" value="MA"/>
    <property type="match status" value="1"/>
</dbReference>
<dbReference type="InterPro" id="IPR004089">
    <property type="entry name" value="MCPsignal_dom"/>
</dbReference>
<keyword evidence="5 6" id="KW-0807">Transducer</keyword>
<feature type="transmembrane region" description="Helical" evidence="7">
    <location>
        <begin position="6"/>
        <end position="28"/>
    </location>
</feature>
<dbReference type="GO" id="GO:0006935">
    <property type="term" value="P:chemotaxis"/>
    <property type="evidence" value="ECO:0007669"/>
    <property type="project" value="UniProtKB-ARBA"/>
</dbReference>
<evidence type="ECO:0000256" key="5">
    <source>
        <dbReference type="ARBA" id="ARBA00023224"/>
    </source>
</evidence>
<dbReference type="PROSITE" id="PS50111">
    <property type="entry name" value="CHEMOTAXIS_TRANSDUC_2"/>
    <property type="match status" value="1"/>
</dbReference>
<dbReference type="EMBL" id="PPSX01000034">
    <property type="protein sequence ID" value="RZQ53214.1"/>
    <property type="molecule type" value="Genomic_DNA"/>
</dbReference>
<organism evidence="9 10">
    <name type="scientific">Pseudoalteromonas phenolica</name>
    <dbReference type="NCBI Taxonomy" id="161398"/>
    <lineage>
        <taxon>Bacteria</taxon>
        <taxon>Pseudomonadati</taxon>
        <taxon>Pseudomonadota</taxon>
        <taxon>Gammaproteobacteria</taxon>
        <taxon>Alteromonadales</taxon>
        <taxon>Pseudoalteromonadaceae</taxon>
        <taxon>Pseudoalteromonas</taxon>
    </lineage>
</organism>
<dbReference type="PANTHER" id="PTHR32089">
    <property type="entry name" value="METHYL-ACCEPTING CHEMOTAXIS PROTEIN MCPB"/>
    <property type="match status" value="1"/>
</dbReference>
<dbReference type="GO" id="GO:0007165">
    <property type="term" value="P:signal transduction"/>
    <property type="evidence" value="ECO:0007669"/>
    <property type="project" value="UniProtKB-KW"/>
</dbReference>
<dbReference type="PANTHER" id="PTHR32089:SF119">
    <property type="entry name" value="METHYL-ACCEPTING CHEMOTAXIS PROTEIN CTPL"/>
    <property type="match status" value="1"/>
</dbReference>
<protein>
    <submittedName>
        <fullName evidence="9">Methyl-accepting chemotaxis protein</fullName>
    </submittedName>
</protein>
<name>A0A4Q7IM17_9GAMM</name>
<comment type="caution">
    <text evidence="9">The sequence shown here is derived from an EMBL/GenBank/DDBJ whole genome shotgun (WGS) entry which is preliminary data.</text>
</comment>
<accession>A0A4Q7IM17</accession>
<evidence type="ECO:0000256" key="2">
    <source>
        <dbReference type="ARBA" id="ARBA00022692"/>
    </source>
</evidence>
<evidence type="ECO:0000256" key="1">
    <source>
        <dbReference type="ARBA" id="ARBA00004141"/>
    </source>
</evidence>
<keyword evidence="4 7" id="KW-0472">Membrane</keyword>
<evidence type="ECO:0000313" key="9">
    <source>
        <dbReference type="EMBL" id="RZQ53214.1"/>
    </source>
</evidence>
<dbReference type="AlphaFoldDB" id="A0A4Q7IM17"/>
<evidence type="ECO:0000313" key="10">
    <source>
        <dbReference type="Proteomes" id="UP000291338"/>
    </source>
</evidence>
<dbReference type="Pfam" id="PF00015">
    <property type="entry name" value="MCPsignal"/>
    <property type="match status" value="1"/>
</dbReference>
<evidence type="ECO:0000256" key="4">
    <source>
        <dbReference type="ARBA" id="ARBA00023136"/>
    </source>
</evidence>
<evidence type="ECO:0000259" key="8">
    <source>
        <dbReference type="PROSITE" id="PS50111"/>
    </source>
</evidence>
<proteinExistence type="predicted"/>
<keyword evidence="2 7" id="KW-0812">Transmembrane</keyword>
<evidence type="ECO:0000256" key="6">
    <source>
        <dbReference type="PROSITE-ProRule" id="PRU00284"/>
    </source>
</evidence>
<evidence type="ECO:0000256" key="7">
    <source>
        <dbReference type="SAM" id="Phobius"/>
    </source>
</evidence>
<keyword evidence="3 7" id="KW-1133">Transmembrane helix</keyword>